<dbReference type="InterPro" id="IPR036134">
    <property type="entry name" value="Crypto/Photolyase_FAD-like_sf"/>
</dbReference>
<dbReference type="InterPro" id="IPR007357">
    <property type="entry name" value="PhrB-like"/>
</dbReference>
<evidence type="ECO:0000313" key="2">
    <source>
        <dbReference type="Proteomes" id="UP000309450"/>
    </source>
</evidence>
<sequence length="508" mass="57788">MVSLVLVLGDQLSQSLSALRAADPSRDVVVMAEVMEEGTYVPHHPQKIALILAAMRKFAMRLEAQGWRVAYTRLDDPANTQSLPGEVMRRAAEFGAGHIHLTRPGEFRVETALLGLPLDQHWLEDDRFLCSRAEFAAWAEGRKVLRMEWFYREMRRRTGYLMEGEDPAGGQWNFDHENRKPAEADLFRAPPPRFPPDPVTEEVLDLVAARFPAHFGRLRPFGWATDREGALAALDHFATHALADFGSYQDAMLAGDPFLHHSLLSPYLNIGLLDPREVCDRVEAEWRAGRVPLNSAEGFIRQIIGWREYVRGIYWMTAPEYLRQNALGHDRRLPAIYWGGETRMACMKAAIGQTRDLAYAHHIQRLMVTGNFALLAGVDPAEVHEWYLSVYVDAFEWVEAPNTLGMSQFADGGLLGSKPYVSSGAYIDRMSDYCGGCAYRVKDRTGPRACPFNLLYWHFLNRHRDRFQRNPRMAQMYRTWDRMDPGHRARVLSEAGALLSRLDDGQVV</sequence>
<gene>
    <name evidence="1" type="ORF">E7811_16130</name>
</gene>
<reference evidence="1 2" key="1">
    <citation type="submission" date="2019-04" db="EMBL/GenBank/DDBJ databases">
        <title>Draft genome sequence of Gemmobacter aestuarii sp. nov.</title>
        <authorList>
            <person name="Hameed A."/>
            <person name="Lin S.-Y."/>
            <person name="Shahina M."/>
            <person name="Lai W.-A."/>
            <person name="Young C.-C."/>
        </authorList>
    </citation>
    <scope>NUCLEOTIDE SEQUENCE [LARGE SCALE GENOMIC DNA]</scope>
    <source>
        <strain evidence="1 2">CC-PW-75</strain>
    </source>
</reference>
<protein>
    <submittedName>
        <fullName evidence="1">Cryptochrome/photolyase family protein</fullName>
    </submittedName>
</protein>
<dbReference type="Proteomes" id="UP000309450">
    <property type="component" value="Unassembled WGS sequence"/>
</dbReference>
<dbReference type="RefSeq" id="WP_136395704.1">
    <property type="nucleotide sequence ID" value="NZ_SSND01000005.1"/>
</dbReference>
<dbReference type="GO" id="GO:0016829">
    <property type="term" value="F:lyase activity"/>
    <property type="evidence" value="ECO:0007669"/>
    <property type="project" value="UniProtKB-KW"/>
</dbReference>
<proteinExistence type="predicted"/>
<evidence type="ECO:0000313" key="1">
    <source>
        <dbReference type="EMBL" id="THD81446.1"/>
    </source>
</evidence>
<dbReference type="Gene3D" id="1.10.579.10">
    <property type="entry name" value="DNA Cyclobutane Dipyrimidine Photolyase, subunit A, domain 3"/>
    <property type="match status" value="1"/>
</dbReference>
<name>A0A4S3MJQ6_9RHOB</name>
<keyword evidence="2" id="KW-1185">Reference proteome</keyword>
<dbReference type="EMBL" id="SSND01000005">
    <property type="protein sequence ID" value="THD81446.1"/>
    <property type="molecule type" value="Genomic_DNA"/>
</dbReference>
<dbReference type="Pfam" id="PF04244">
    <property type="entry name" value="DPRP"/>
    <property type="match status" value="1"/>
</dbReference>
<dbReference type="AlphaFoldDB" id="A0A4S3MJQ6"/>
<dbReference type="InterPro" id="IPR052551">
    <property type="entry name" value="UV-DNA_repair_photolyase"/>
</dbReference>
<dbReference type="SUPFAM" id="SSF48173">
    <property type="entry name" value="Cryptochrome/photolyase FAD-binding domain"/>
    <property type="match status" value="1"/>
</dbReference>
<dbReference type="PANTHER" id="PTHR38657:SF1">
    <property type="entry name" value="SLR1343 PROTEIN"/>
    <property type="match status" value="1"/>
</dbReference>
<keyword evidence="1" id="KW-0456">Lyase</keyword>
<dbReference type="PANTHER" id="PTHR38657">
    <property type="entry name" value="SLR1343 PROTEIN"/>
    <property type="match status" value="1"/>
</dbReference>
<dbReference type="OrthoDB" id="5288100at2"/>
<dbReference type="InterPro" id="IPR014729">
    <property type="entry name" value="Rossmann-like_a/b/a_fold"/>
</dbReference>
<dbReference type="Gene3D" id="1.25.40.80">
    <property type="match status" value="1"/>
</dbReference>
<comment type="caution">
    <text evidence="1">The sequence shown here is derived from an EMBL/GenBank/DDBJ whole genome shotgun (WGS) entry which is preliminary data.</text>
</comment>
<dbReference type="Gene3D" id="1.10.10.1710">
    <property type="entry name" value="Deoxyribodipyrimidine photolyase-related"/>
    <property type="match status" value="1"/>
</dbReference>
<dbReference type="Gene3D" id="3.40.50.620">
    <property type="entry name" value="HUPs"/>
    <property type="match status" value="1"/>
</dbReference>
<accession>A0A4S3MJQ6</accession>
<organism evidence="1 2">
    <name type="scientific">Aliigemmobacter aestuarii</name>
    <dbReference type="NCBI Taxonomy" id="1445661"/>
    <lineage>
        <taxon>Bacteria</taxon>
        <taxon>Pseudomonadati</taxon>
        <taxon>Pseudomonadota</taxon>
        <taxon>Alphaproteobacteria</taxon>
        <taxon>Rhodobacterales</taxon>
        <taxon>Paracoccaceae</taxon>
        <taxon>Aliigemmobacter</taxon>
    </lineage>
</organism>